<dbReference type="InterPro" id="IPR029068">
    <property type="entry name" value="Glyas_Bleomycin-R_OHBP_Dase"/>
</dbReference>
<reference evidence="2 3" key="1">
    <citation type="journal article" date="2016" name="Nat. Commun.">
        <title>Thousands of microbial genomes shed light on interconnected biogeochemical processes in an aquifer system.</title>
        <authorList>
            <person name="Anantharaman K."/>
            <person name="Brown C.T."/>
            <person name="Hug L.A."/>
            <person name="Sharon I."/>
            <person name="Castelle C.J."/>
            <person name="Probst A.J."/>
            <person name="Thomas B.C."/>
            <person name="Singh A."/>
            <person name="Wilkins M.J."/>
            <person name="Karaoz U."/>
            <person name="Brodie E.L."/>
            <person name="Williams K.H."/>
            <person name="Hubbard S.S."/>
            <person name="Banfield J.F."/>
        </authorList>
    </citation>
    <scope>NUCLEOTIDE SEQUENCE [LARGE SCALE GENOMIC DNA]</scope>
</reference>
<dbReference type="Gene3D" id="3.30.720.100">
    <property type="match status" value="1"/>
</dbReference>
<dbReference type="Gene3D" id="3.30.720.110">
    <property type="match status" value="1"/>
</dbReference>
<dbReference type="PANTHER" id="PTHR33990">
    <property type="entry name" value="PROTEIN YJDN-RELATED"/>
    <property type="match status" value="1"/>
</dbReference>
<evidence type="ECO:0000313" key="3">
    <source>
        <dbReference type="Proteomes" id="UP000178774"/>
    </source>
</evidence>
<name>A0A1G2HTL4_9BACT</name>
<dbReference type="AlphaFoldDB" id="A0A1G2HTL4"/>
<dbReference type="SUPFAM" id="SSF54593">
    <property type="entry name" value="Glyoxalase/Bleomycin resistance protein/Dihydroxybiphenyl dioxygenase"/>
    <property type="match status" value="2"/>
</dbReference>
<proteinExistence type="predicted"/>
<dbReference type="EMBL" id="MHOP01000020">
    <property type="protein sequence ID" value="OGZ65571.1"/>
    <property type="molecule type" value="Genomic_DNA"/>
</dbReference>
<accession>A0A1G2HTL4</accession>
<dbReference type="PANTHER" id="PTHR33990:SF4">
    <property type="entry name" value="PHNB-LIKE DOMAIN-CONTAINING PROTEIN"/>
    <property type="match status" value="1"/>
</dbReference>
<evidence type="ECO:0000313" key="2">
    <source>
        <dbReference type="EMBL" id="OGZ65571.1"/>
    </source>
</evidence>
<dbReference type="Gene3D" id="3.10.180.10">
    <property type="entry name" value="2,3-Dihydroxybiphenyl 1,2-Dioxygenase, domain 1"/>
    <property type="match status" value="1"/>
</dbReference>
<dbReference type="InterPro" id="IPR028973">
    <property type="entry name" value="PhnB-like"/>
</dbReference>
<dbReference type="Pfam" id="PF06983">
    <property type="entry name" value="3-dmu-9_3-mt"/>
    <property type="match status" value="2"/>
</dbReference>
<sequence length="297" mass="33583">MTQKIVPHLWFDKEAKEAAEFYVSLFPDSKITNIATLHDTPSGDCDVVSFELSGQSFMAISAGSLFKFNPSISFLKVCQTKEEVDDLWAKLREGGQILMDLGEYPFSKKYGWTTDRYGLSWQIILDDGHYSYKHKITPTLMFVSDTCDKAEEAMTFYTSIFPESSVGNIARYPAGMDPNKEGAVMHGSVMLAGQEFFTMDASARMHKFAFNEAISLIVRCDTQEEIDYYWGKLSAVPESEQCGWLKDKYGVSWQIVPTAMAEIMKEKDPEKMARITEAFLAMKKFDIAKLKQAREGG</sequence>
<dbReference type="Proteomes" id="UP000178774">
    <property type="component" value="Unassembled WGS sequence"/>
</dbReference>
<feature type="domain" description="PhnB-like" evidence="1">
    <location>
        <begin position="3"/>
        <end position="124"/>
    </location>
</feature>
<comment type="caution">
    <text evidence="2">The sequence shown here is derived from an EMBL/GenBank/DDBJ whole genome shotgun (WGS) entry which is preliminary data.</text>
</comment>
<dbReference type="CDD" id="cd06588">
    <property type="entry name" value="PhnB_like"/>
    <property type="match status" value="2"/>
</dbReference>
<organism evidence="2 3">
    <name type="scientific">Candidatus Staskawiczbacteria bacterium RIFCSPHIGHO2_01_FULL_41_41</name>
    <dbReference type="NCBI Taxonomy" id="1802203"/>
    <lineage>
        <taxon>Bacteria</taxon>
        <taxon>Candidatus Staskawicziibacteriota</taxon>
    </lineage>
</organism>
<protein>
    <recommendedName>
        <fullName evidence="1">PhnB-like domain-containing protein</fullName>
    </recommendedName>
</protein>
<evidence type="ECO:0000259" key="1">
    <source>
        <dbReference type="Pfam" id="PF06983"/>
    </source>
</evidence>
<gene>
    <name evidence="2" type="ORF">A2822_03490</name>
</gene>
<feature type="domain" description="PhnB-like" evidence="1">
    <location>
        <begin position="135"/>
        <end position="256"/>
    </location>
</feature>